<feature type="transmembrane region" description="Helical" evidence="1">
    <location>
        <begin position="158"/>
        <end position="180"/>
    </location>
</feature>
<dbReference type="Proteomes" id="UP001227126">
    <property type="component" value="Unassembled WGS sequence"/>
</dbReference>
<accession>A0ABT7FEM7</accession>
<evidence type="ECO:0000313" key="3">
    <source>
        <dbReference type="EMBL" id="MDK3073582.1"/>
    </source>
</evidence>
<evidence type="ECO:0000259" key="2">
    <source>
        <dbReference type="Pfam" id="PF09335"/>
    </source>
</evidence>
<organism evidence="3 4">
    <name type="scientific">Sedimentitalea xiamensis</name>
    <dbReference type="NCBI Taxonomy" id="3050037"/>
    <lineage>
        <taxon>Bacteria</taxon>
        <taxon>Pseudomonadati</taxon>
        <taxon>Pseudomonadota</taxon>
        <taxon>Alphaproteobacteria</taxon>
        <taxon>Rhodobacterales</taxon>
        <taxon>Paracoccaceae</taxon>
        <taxon>Sedimentitalea</taxon>
    </lineage>
</organism>
<reference evidence="3 4" key="1">
    <citation type="submission" date="2023-05" db="EMBL/GenBank/DDBJ databases">
        <title>Sedimentitalea sp. nov. JM2-8.</title>
        <authorList>
            <person name="Huang J."/>
        </authorList>
    </citation>
    <scope>NUCLEOTIDE SEQUENCE [LARGE SCALE GENOMIC DNA]</scope>
    <source>
        <strain evidence="3 4">JM2-8</strain>
    </source>
</reference>
<dbReference type="Pfam" id="PF09335">
    <property type="entry name" value="VTT_dom"/>
    <property type="match status" value="1"/>
</dbReference>
<evidence type="ECO:0000256" key="1">
    <source>
        <dbReference type="SAM" id="Phobius"/>
    </source>
</evidence>
<keyword evidence="4" id="KW-1185">Reference proteome</keyword>
<dbReference type="RefSeq" id="WP_284485523.1">
    <property type="nucleotide sequence ID" value="NZ_JASNJE010000011.1"/>
</dbReference>
<name>A0ABT7FEM7_9RHOB</name>
<sequence>MSLETLVQGYGLRGIVAGTVLEGDTVAFLGGVLAHRGLLSFAAVVGAVVLGAVLVDNGVFLMGRYAGQRAFVQRQLARGPVRLLRARLDRHPVAVILGFRFVWGMTTLGALMLGASPLNWPRFAVLDLLACTLWALVFCALGFGAGQAIRSVFGHLDLHLHLGLAVAIFLTAAGLIALWHHRKRKHGGRRQ</sequence>
<feature type="transmembrane region" description="Helical" evidence="1">
    <location>
        <begin position="93"/>
        <end position="113"/>
    </location>
</feature>
<proteinExistence type="predicted"/>
<protein>
    <submittedName>
        <fullName evidence="3">VTT domain-containing protein</fullName>
    </submittedName>
</protein>
<keyword evidence="1" id="KW-0812">Transmembrane</keyword>
<gene>
    <name evidence="3" type="ORF">QO034_10710</name>
</gene>
<dbReference type="InterPro" id="IPR032816">
    <property type="entry name" value="VTT_dom"/>
</dbReference>
<comment type="caution">
    <text evidence="3">The sequence shown here is derived from an EMBL/GenBank/DDBJ whole genome shotgun (WGS) entry which is preliminary data.</text>
</comment>
<keyword evidence="1" id="KW-1133">Transmembrane helix</keyword>
<feature type="transmembrane region" description="Helical" evidence="1">
    <location>
        <begin position="38"/>
        <end position="55"/>
    </location>
</feature>
<dbReference type="PANTHER" id="PTHR42709:SF2">
    <property type="entry name" value="INNER MEMBRANE PROTEIN YOHD"/>
    <property type="match status" value="1"/>
</dbReference>
<dbReference type="PANTHER" id="PTHR42709">
    <property type="entry name" value="ALKALINE PHOSPHATASE LIKE PROTEIN"/>
    <property type="match status" value="1"/>
</dbReference>
<dbReference type="InterPro" id="IPR051311">
    <property type="entry name" value="DedA_domain"/>
</dbReference>
<dbReference type="EMBL" id="JASNJE010000011">
    <property type="protein sequence ID" value="MDK3073582.1"/>
    <property type="molecule type" value="Genomic_DNA"/>
</dbReference>
<keyword evidence="1" id="KW-0472">Membrane</keyword>
<evidence type="ECO:0000313" key="4">
    <source>
        <dbReference type="Proteomes" id="UP001227126"/>
    </source>
</evidence>
<feature type="domain" description="VTT" evidence="2">
    <location>
        <begin position="23"/>
        <end position="142"/>
    </location>
</feature>
<feature type="transmembrane region" description="Helical" evidence="1">
    <location>
        <begin position="125"/>
        <end position="146"/>
    </location>
</feature>